<protein>
    <submittedName>
        <fullName evidence="2">Uncharacterized protein</fullName>
    </submittedName>
</protein>
<dbReference type="EMBL" id="AFYV02000208">
    <property type="protein sequence ID" value="KFG65775.1"/>
    <property type="molecule type" value="Genomic_DNA"/>
</dbReference>
<sequence length="328" mass="36224">MYILSFASPETSACLGKRKEGGGPSAASAQTTVWRNDAEFSPQEGSTNSRPLRASVVRSTSCMSSVLPGRIERRSGTTRRLAFRTKSFRGSTCDKLASQERRTGCRDASLGLLSLFKDCPKRSRPSEHGQQARWLTRNLLFLSVPLWLKKTWISAQPPATRVERVRCEMPRGLRRRCLFSAVVCPRLRVRLPLGTPASVASSRFAPSLSFAGAAAYSLASLFLLAASPRDLTLTFPSGPLERLRPTRRNAACLLLFLLLPRLLLPRLLLLCRLLLSLESRQGQSSATLLRKKEFARAPAITQRRRGRGEVSPITSLSSSRVSLSTPQM</sequence>
<evidence type="ECO:0000313" key="2">
    <source>
        <dbReference type="EMBL" id="KFG65775.1"/>
    </source>
</evidence>
<evidence type="ECO:0000313" key="3">
    <source>
        <dbReference type="Proteomes" id="UP000028834"/>
    </source>
</evidence>
<name>A0A086MA57_TOXGO</name>
<dbReference type="VEuPathDB" id="ToxoDB:TGRUB_310122"/>
<feature type="compositionally biased region" description="Low complexity" evidence="1">
    <location>
        <begin position="310"/>
        <end position="328"/>
    </location>
</feature>
<organism evidence="2 3">
    <name type="scientific">Toxoplasma gondii RUB</name>
    <dbReference type="NCBI Taxonomy" id="935652"/>
    <lineage>
        <taxon>Eukaryota</taxon>
        <taxon>Sar</taxon>
        <taxon>Alveolata</taxon>
        <taxon>Apicomplexa</taxon>
        <taxon>Conoidasida</taxon>
        <taxon>Coccidia</taxon>
        <taxon>Eucoccidiorida</taxon>
        <taxon>Eimeriorina</taxon>
        <taxon>Sarcocystidae</taxon>
        <taxon>Toxoplasma</taxon>
    </lineage>
</organism>
<reference evidence="2 3" key="1">
    <citation type="submission" date="2014-05" db="EMBL/GenBank/DDBJ databases">
        <authorList>
            <person name="Sibley D."/>
            <person name="Venepally P."/>
            <person name="Karamycheva S."/>
            <person name="Hadjithomas M."/>
            <person name="Khan A."/>
            <person name="Brunk B."/>
            <person name="Roos D."/>
            <person name="Caler E."/>
            <person name="Lorenzi H."/>
        </authorList>
    </citation>
    <scope>NUCLEOTIDE SEQUENCE [LARGE SCALE GENOMIC DNA]</scope>
    <source>
        <strain evidence="2 3">RUB</strain>
    </source>
</reference>
<comment type="caution">
    <text evidence="2">The sequence shown here is derived from an EMBL/GenBank/DDBJ whole genome shotgun (WGS) entry which is preliminary data.</text>
</comment>
<dbReference type="Proteomes" id="UP000028834">
    <property type="component" value="Unassembled WGS sequence"/>
</dbReference>
<gene>
    <name evidence="2" type="ORF">TGRUB_310122</name>
</gene>
<accession>A0A086MA57</accession>
<evidence type="ECO:0000256" key="1">
    <source>
        <dbReference type="SAM" id="MobiDB-lite"/>
    </source>
</evidence>
<feature type="region of interest" description="Disordered" evidence="1">
    <location>
        <begin position="300"/>
        <end position="328"/>
    </location>
</feature>
<dbReference type="AlphaFoldDB" id="A0A086MA57"/>
<proteinExistence type="predicted"/>